<dbReference type="InterPro" id="IPR052221">
    <property type="entry name" value="SLC35F_Transporter"/>
</dbReference>
<evidence type="ECO:0000313" key="8">
    <source>
        <dbReference type="EMBL" id="KAK1276569.1"/>
    </source>
</evidence>
<feature type="transmembrane region" description="Helical" evidence="7">
    <location>
        <begin position="156"/>
        <end position="175"/>
    </location>
</feature>
<feature type="transmembrane region" description="Helical" evidence="7">
    <location>
        <begin position="277"/>
        <end position="295"/>
    </location>
</feature>
<evidence type="ECO:0000256" key="1">
    <source>
        <dbReference type="ARBA" id="ARBA00004141"/>
    </source>
</evidence>
<evidence type="ECO:0000256" key="6">
    <source>
        <dbReference type="ARBA" id="ARBA00023136"/>
    </source>
</evidence>
<evidence type="ECO:0000256" key="4">
    <source>
        <dbReference type="ARBA" id="ARBA00022692"/>
    </source>
</evidence>
<dbReference type="InterPro" id="IPR009262">
    <property type="entry name" value="SLC35_F1/F2/F6"/>
</dbReference>
<reference evidence="8" key="2">
    <citation type="submission" date="2023-06" db="EMBL/GenBank/DDBJ databases">
        <authorList>
            <person name="Ma L."/>
            <person name="Liu K.-W."/>
            <person name="Li Z."/>
            <person name="Hsiao Y.-Y."/>
            <person name="Qi Y."/>
            <person name="Fu T."/>
            <person name="Tang G."/>
            <person name="Zhang D."/>
            <person name="Sun W.-H."/>
            <person name="Liu D.-K."/>
            <person name="Li Y."/>
            <person name="Chen G.-Z."/>
            <person name="Liu X.-D."/>
            <person name="Liao X.-Y."/>
            <person name="Jiang Y.-T."/>
            <person name="Yu X."/>
            <person name="Hao Y."/>
            <person name="Huang J."/>
            <person name="Zhao X.-W."/>
            <person name="Ke S."/>
            <person name="Chen Y.-Y."/>
            <person name="Wu W.-L."/>
            <person name="Hsu J.-L."/>
            <person name="Lin Y.-F."/>
            <person name="Huang M.-D."/>
            <person name="Li C.-Y."/>
            <person name="Huang L."/>
            <person name="Wang Z.-W."/>
            <person name="Zhao X."/>
            <person name="Zhong W.-Y."/>
            <person name="Peng D.-H."/>
            <person name="Ahmad S."/>
            <person name="Lan S."/>
            <person name="Zhang J.-S."/>
            <person name="Tsai W.-C."/>
            <person name="Van De Peer Y."/>
            <person name="Liu Z.-J."/>
        </authorList>
    </citation>
    <scope>NUCLEOTIDE SEQUENCE</scope>
    <source>
        <strain evidence="8">SCP</strain>
        <tissue evidence="8">Leaves</tissue>
    </source>
</reference>
<keyword evidence="9" id="KW-1185">Reference proteome</keyword>
<dbReference type="GO" id="GO:0016020">
    <property type="term" value="C:membrane"/>
    <property type="evidence" value="ECO:0007669"/>
    <property type="project" value="UniProtKB-SubCell"/>
</dbReference>
<evidence type="ECO:0000256" key="5">
    <source>
        <dbReference type="ARBA" id="ARBA00022989"/>
    </source>
</evidence>
<dbReference type="PANTHER" id="PTHR14233">
    <property type="entry name" value="DUF914-RELATED"/>
    <property type="match status" value="1"/>
</dbReference>
<keyword evidence="5 7" id="KW-1133">Transmembrane helix</keyword>
<keyword evidence="3" id="KW-0813">Transport</keyword>
<evidence type="ECO:0000256" key="3">
    <source>
        <dbReference type="ARBA" id="ARBA00022448"/>
    </source>
</evidence>
<feature type="transmembrane region" description="Helical" evidence="7">
    <location>
        <begin position="125"/>
        <end position="144"/>
    </location>
</feature>
<keyword evidence="4 7" id="KW-0812">Transmembrane</keyword>
<evidence type="ECO:0000256" key="2">
    <source>
        <dbReference type="ARBA" id="ARBA00007863"/>
    </source>
</evidence>
<feature type="transmembrane region" description="Helical" evidence="7">
    <location>
        <begin position="220"/>
        <end position="244"/>
    </location>
</feature>
<proteinExistence type="inferred from homology"/>
<comment type="caution">
    <text evidence="8">The sequence shown here is derived from an EMBL/GenBank/DDBJ whole genome shotgun (WGS) entry which is preliminary data.</text>
</comment>
<feature type="transmembrane region" description="Helical" evidence="7">
    <location>
        <begin position="94"/>
        <end position="113"/>
    </location>
</feature>
<name>A0AAV9BIQ1_ACOGR</name>
<dbReference type="Proteomes" id="UP001179952">
    <property type="component" value="Unassembled WGS sequence"/>
</dbReference>
<comment type="similarity">
    <text evidence="2">Belongs to the SLC35F solute transporter family.</text>
</comment>
<gene>
    <name evidence="8" type="ORF">QJS04_geneDACA011780</name>
</gene>
<dbReference type="Pfam" id="PF06027">
    <property type="entry name" value="SLC35F"/>
    <property type="match status" value="1"/>
</dbReference>
<dbReference type="EMBL" id="JAUJYN010000003">
    <property type="protein sequence ID" value="KAK1276569.1"/>
    <property type="molecule type" value="Genomic_DNA"/>
</dbReference>
<dbReference type="PANTHER" id="PTHR14233:SF18">
    <property type="entry name" value="OS05G0444300 PROTEIN"/>
    <property type="match status" value="1"/>
</dbReference>
<comment type="subcellular location">
    <subcellularLocation>
        <location evidence="1">Membrane</location>
        <topology evidence="1">Multi-pass membrane protein</topology>
    </subcellularLocation>
</comment>
<sequence>MERSEIRRLLLVLFLGQFVSLTLAVASFTSSLLASLGVDAPLSQSFLCYASLGLVYGGFLLFRRRKLLVPWYWYVILAFIDVQGNYLVIKAYQFSSITSVTLLDCWTIVWVIILTRIFLRTKYSLWQILAAVTCVLGLGLVLLSDAWADVGGGKSPLLGDALVIAGTLFYAFSNVGEEFCVKKKDLMEVLAMLGVFGAVVSICEIAIFEGKSLEAVKWSSTIILLFVAFATASFLFYTIVPLVLKMSGATIFNLSLLTSDMWAIIIRVFFYKQKVDWLYYLSFGVVTIGIIIYSLNETNSEPARAVEDGNMSIRYEPLNQENLAVGAEILAN</sequence>
<dbReference type="GO" id="GO:0022857">
    <property type="term" value="F:transmembrane transporter activity"/>
    <property type="evidence" value="ECO:0007669"/>
    <property type="project" value="InterPro"/>
</dbReference>
<dbReference type="SUPFAM" id="SSF103481">
    <property type="entry name" value="Multidrug resistance efflux transporter EmrE"/>
    <property type="match status" value="1"/>
</dbReference>
<evidence type="ECO:0000313" key="9">
    <source>
        <dbReference type="Proteomes" id="UP001179952"/>
    </source>
</evidence>
<dbReference type="InterPro" id="IPR037185">
    <property type="entry name" value="EmrE-like"/>
</dbReference>
<keyword evidence="6 7" id="KW-0472">Membrane</keyword>
<feature type="transmembrane region" description="Helical" evidence="7">
    <location>
        <begin position="42"/>
        <end position="62"/>
    </location>
</feature>
<reference evidence="8" key="1">
    <citation type="journal article" date="2023" name="Nat. Commun.">
        <title>Diploid and tetraploid genomes of Acorus and the evolution of monocots.</title>
        <authorList>
            <person name="Ma L."/>
            <person name="Liu K.W."/>
            <person name="Li Z."/>
            <person name="Hsiao Y.Y."/>
            <person name="Qi Y."/>
            <person name="Fu T."/>
            <person name="Tang G.D."/>
            <person name="Zhang D."/>
            <person name="Sun W.H."/>
            <person name="Liu D.K."/>
            <person name="Li Y."/>
            <person name="Chen G.Z."/>
            <person name="Liu X.D."/>
            <person name="Liao X.Y."/>
            <person name="Jiang Y.T."/>
            <person name="Yu X."/>
            <person name="Hao Y."/>
            <person name="Huang J."/>
            <person name="Zhao X.W."/>
            <person name="Ke S."/>
            <person name="Chen Y.Y."/>
            <person name="Wu W.L."/>
            <person name="Hsu J.L."/>
            <person name="Lin Y.F."/>
            <person name="Huang M.D."/>
            <person name="Li C.Y."/>
            <person name="Huang L."/>
            <person name="Wang Z.W."/>
            <person name="Zhao X."/>
            <person name="Zhong W.Y."/>
            <person name="Peng D.H."/>
            <person name="Ahmad S."/>
            <person name="Lan S."/>
            <person name="Zhang J.S."/>
            <person name="Tsai W.C."/>
            <person name="Van de Peer Y."/>
            <person name="Liu Z.J."/>
        </authorList>
    </citation>
    <scope>NUCLEOTIDE SEQUENCE</scope>
    <source>
        <strain evidence="8">SCP</strain>
    </source>
</reference>
<feature type="transmembrane region" description="Helical" evidence="7">
    <location>
        <begin position="71"/>
        <end position="88"/>
    </location>
</feature>
<evidence type="ECO:0008006" key="10">
    <source>
        <dbReference type="Google" id="ProtNLM"/>
    </source>
</evidence>
<feature type="transmembrane region" description="Helical" evidence="7">
    <location>
        <begin position="187"/>
        <end position="208"/>
    </location>
</feature>
<evidence type="ECO:0000256" key="7">
    <source>
        <dbReference type="SAM" id="Phobius"/>
    </source>
</evidence>
<protein>
    <recommendedName>
        <fullName evidence="10">Solute carrier family 35 member F1</fullName>
    </recommendedName>
</protein>
<feature type="transmembrane region" description="Helical" evidence="7">
    <location>
        <begin position="251"/>
        <end position="271"/>
    </location>
</feature>
<accession>A0AAV9BIQ1</accession>
<organism evidence="8 9">
    <name type="scientific">Acorus gramineus</name>
    <name type="common">Dwarf sweet flag</name>
    <dbReference type="NCBI Taxonomy" id="55184"/>
    <lineage>
        <taxon>Eukaryota</taxon>
        <taxon>Viridiplantae</taxon>
        <taxon>Streptophyta</taxon>
        <taxon>Embryophyta</taxon>
        <taxon>Tracheophyta</taxon>
        <taxon>Spermatophyta</taxon>
        <taxon>Magnoliopsida</taxon>
        <taxon>Liliopsida</taxon>
        <taxon>Acoraceae</taxon>
        <taxon>Acorus</taxon>
    </lineage>
</organism>
<dbReference type="AlphaFoldDB" id="A0AAV9BIQ1"/>